<proteinExistence type="predicted"/>
<protein>
    <submittedName>
        <fullName evidence="2">Uncharacterized protein</fullName>
    </submittedName>
</protein>
<feature type="chain" id="PRO_5047422188" evidence="1">
    <location>
        <begin position="21"/>
        <end position="107"/>
    </location>
</feature>
<organism evidence="2 3">
    <name type="scientific">Pseudobowmanella zhangzhouensis</name>
    <dbReference type="NCBI Taxonomy" id="1537679"/>
    <lineage>
        <taxon>Bacteria</taxon>
        <taxon>Pseudomonadati</taxon>
        <taxon>Pseudomonadota</taxon>
        <taxon>Gammaproteobacteria</taxon>
        <taxon>Alteromonadales</taxon>
        <taxon>Alteromonadaceae</taxon>
    </lineage>
</organism>
<accession>A0ABW1XPP3</accession>
<comment type="caution">
    <text evidence="2">The sequence shown here is derived from an EMBL/GenBank/DDBJ whole genome shotgun (WGS) entry which is preliminary data.</text>
</comment>
<dbReference type="EMBL" id="JBHSUS010000001">
    <property type="protein sequence ID" value="MFC6441167.1"/>
    <property type="molecule type" value="Genomic_DNA"/>
</dbReference>
<gene>
    <name evidence="2" type="ORF">ACFP85_13525</name>
</gene>
<evidence type="ECO:0000313" key="2">
    <source>
        <dbReference type="EMBL" id="MFC6441167.1"/>
    </source>
</evidence>
<sequence>MSKSIIFALTAGMASVAVNAQQCPGEFHAVPLHERASVCHSFNSDTPASMSYHAPLSPADTVTFYKSALGEPEQESLQKGRTVLQFAQKVVVISADAAGSQVDILIK</sequence>
<dbReference type="Proteomes" id="UP001596364">
    <property type="component" value="Unassembled WGS sequence"/>
</dbReference>
<feature type="signal peptide" evidence="1">
    <location>
        <begin position="1"/>
        <end position="20"/>
    </location>
</feature>
<keyword evidence="1" id="KW-0732">Signal</keyword>
<name>A0ABW1XPP3_9ALTE</name>
<evidence type="ECO:0000256" key="1">
    <source>
        <dbReference type="SAM" id="SignalP"/>
    </source>
</evidence>
<evidence type="ECO:0000313" key="3">
    <source>
        <dbReference type="Proteomes" id="UP001596364"/>
    </source>
</evidence>
<keyword evidence="3" id="KW-1185">Reference proteome</keyword>
<dbReference type="RefSeq" id="WP_131258497.1">
    <property type="nucleotide sequence ID" value="NZ_JBHSUS010000001.1"/>
</dbReference>
<reference evidence="3" key="1">
    <citation type="journal article" date="2019" name="Int. J. Syst. Evol. Microbiol.">
        <title>The Global Catalogue of Microorganisms (GCM) 10K type strain sequencing project: providing services to taxonomists for standard genome sequencing and annotation.</title>
        <authorList>
            <consortium name="The Broad Institute Genomics Platform"/>
            <consortium name="The Broad Institute Genome Sequencing Center for Infectious Disease"/>
            <person name="Wu L."/>
            <person name="Ma J."/>
        </authorList>
    </citation>
    <scope>NUCLEOTIDE SEQUENCE [LARGE SCALE GENOMIC DNA]</scope>
    <source>
        <strain evidence="3">CGMCC 1.16031</strain>
    </source>
</reference>